<dbReference type="PANTHER" id="PTHR43861">
    <property type="entry name" value="TRANS-ACONITATE 2-METHYLTRANSFERASE-RELATED"/>
    <property type="match status" value="1"/>
</dbReference>
<evidence type="ECO:0000313" key="5">
    <source>
        <dbReference type="Proteomes" id="UP000095255"/>
    </source>
</evidence>
<dbReference type="Gene3D" id="3.40.50.150">
    <property type="entry name" value="Vaccinia Virus protein VP39"/>
    <property type="match status" value="1"/>
</dbReference>
<evidence type="ECO:0000256" key="1">
    <source>
        <dbReference type="ARBA" id="ARBA00022603"/>
    </source>
</evidence>
<keyword evidence="2" id="KW-0808">Transferase</keyword>
<dbReference type="AlphaFoldDB" id="A0A1E5L3Q7"/>
<feature type="domain" description="Methyltransferase" evidence="3">
    <location>
        <begin position="57"/>
        <end position="156"/>
    </location>
</feature>
<dbReference type="InterPro" id="IPR041698">
    <property type="entry name" value="Methyltransf_25"/>
</dbReference>
<dbReference type="GO" id="GO:0032259">
    <property type="term" value="P:methylation"/>
    <property type="evidence" value="ECO:0007669"/>
    <property type="project" value="UniProtKB-KW"/>
</dbReference>
<dbReference type="GO" id="GO:0008168">
    <property type="term" value="F:methyltransferase activity"/>
    <property type="evidence" value="ECO:0007669"/>
    <property type="project" value="UniProtKB-KW"/>
</dbReference>
<dbReference type="SUPFAM" id="SSF53335">
    <property type="entry name" value="S-adenosyl-L-methionine-dependent methyltransferases"/>
    <property type="match status" value="1"/>
</dbReference>
<gene>
    <name evidence="4" type="ORF">BHU72_09175</name>
</gene>
<dbReference type="Proteomes" id="UP000095255">
    <property type="component" value="Unassembled WGS sequence"/>
</dbReference>
<dbReference type="CDD" id="cd02440">
    <property type="entry name" value="AdoMet_MTases"/>
    <property type="match status" value="1"/>
</dbReference>
<dbReference type="Pfam" id="PF13649">
    <property type="entry name" value="Methyltransf_25"/>
    <property type="match status" value="1"/>
</dbReference>
<sequence length="270" mass="31593">MTKCLQTKSMEAYREFADTYDYLMRDAPYQQWLELIEKIIHERSKSTEGKTNGQMKIADLGCGTGTLSILLAEKGFEIWGIDISEDMLAIAQEKLGKLSLPVQRRVRFLQQDMVELKLPVSFDVVFAFCDSLNYVVDEGELSQAFANINNALAPNGFFIFDMLSIKKMQSLGARKHFEVSDDTICIWQNEWDLDNELLTYDVTILTQEYGQMQMYKRVDEYHQQRGYQPELILSLLERNGFELHHTFADFHYDTPLNEAQDRYFWVVRKR</sequence>
<proteinExistence type="predicted"/>
<dbReference type="Gene3D" id="2.20.25.110">
    <property type="entry name" value="S-adenosyl-L-methionine-dependent methyltransferases"/>
    <property type="match status" value="1"/>
</dbReference>
<evidence type="ECO:0000256" key="2">
    <source>
        <dbReference type="ARBA" id="ARBA00022679"/>
    </source>
</evidence>
<dbReference type="STRING" id="1390249.BHU72_09175"/>
<protein>
    <recommendedName>
        <fullName evidence="3">Methyltransferase domain-containing protein</fullName>
    </recommendedName>
</protein>
<dbReference type="EMBL" id="MJAT01000037">
    <property type="protein sequence ID" value="OEH84653.1"/>
    <property type="molecule type" value="Genomic_DNA"/>
</dbReference>
<accession>A0A1E5L3Q7</accession>
<keyword evidence="5" id="KW-1185">Reference proteome</keyword>
<keyword evidence="1" id="KW-0489">Methyltransferase</keyword>
<name>A0A1E5L3Q7_9FIRM</name>
<dbReference type="PANTHER" id="PTHR43861:SF1">
    <property type="entry name" value="TRANS-ACONITATE 2-METHYLTRANSFERASE"/>
    <property type="match status" value="1"/>
</dbReference>
<evidence type="ECO:0000259" key="3">
    <source>
        <dbReference type="Pfam" id="PF13649"/>
    </source>
</evidence>
<organism evidence="4 5">
    <name type="scientific">Desulfuribacillus stibiiarsenatis</name>
    <dbReference type="NCBI Taxonomy" id="1390249"/>
    <lineage>
        <taxon>Bacteria</taxon>
        <taxon>Bacillati</taxon>
        <taxon>Bacillota</taxon>
        <taxon>Desulfuribacillia</taxon>
        <taxon>Desulfuribacillales</taxon>
        <taxon>Desulfuribacillaceae</taxon>
        <taxon>Desulfuribacillus</taxon>
    </lineage>
</organism>
<comment type="caution">
    <text evidence="4">The sequence shown here is derived from an EMBL/GenBank/DDBJ whole genome shotgun (WGS) entry which is preliminary data.</text>
</comment>
<evidence type="ECO:0000313" key="4">
    <source>
        <dbReference type="EMBL" id="OEH84653.1"/>
    </source>
</evidence>
<reference evidence="4 5" key="1">
    <citation type="submission" date="2016-09" db="EMBL/GenBank/DDBJ databases">
        <title>Desulfuribacillus arsenicus sp. nov., an obligately anaerobic, dissimilatory arsenic- and antimonate-reducing bacterium isolated from anoxic sediments.</title>
        <authorList>
            <person name="Abin C.A."/>
            <person name="Hollibaugh J.T."/>
        </authorList>
    </citation>
    <scope>NUCLEOTIDE SEQUENCE [LARGE SCALE GENOMIC DNA]</scope>
    <source>
        <strain evidence="4 5">MLFW-2</strain>
    </source>
</reference>
<dbReference type="InterPro" id="IPR029063">
    <property type="entry name" value="SAM-dependent_MTases_sf"/>
</dbReference>